<sequence length="621" mass="70061">MPNPAQIKAEFKASMEKKLKEKMVANANIKKQNRIQKHGITPQHSHHSGRNTTILIYDLPESWDSEEDGIQLPVWGSDYWISWGCDDEDKVYMEGPTDDESFPVINGLEGGRQYIIKIYGNVTQFGLDKTVTNPEDSGCTGIQYLIEVEKIGPSILTYAFLGATNLVKVPKKLPCNVDDLDLTGMFAGCSSFNYPINCWDVSEVTNMDFMFYNASEFNQRLNKWDTHAVLSMEGMFSGASNFNQPLNCWDVSNVANMAGMFSGASNFNQPLNCWDVSNVEDMSNMFANASKFNQPLDKWDTSSVTDMSGMFSGAIEFNQPLNSWDVSAVTNMFGMFSVAFKFNQPLDKWNTSSVTDMSGMFAFAASFNQPLFGTNPEYIIQNYNVGSVEDMTAMFFFATSFNQPLDLWDVSNVISNYDFAESGDYIGGMTGMFAFAKNFNQPLQNWDTKDVLNMSYMFLDATSFNQPLNNWNVSSVVNMTYMFYLASSFNQSLHLWDIHNISEDDNKGAENMLDYCGMSQYNWQTTLIGWYNICNPQMITNKPNVGALGLLYNMYYNWQVYGNVIGDFDPDNNGDIRDGTIGTTQAWVELGGSDPNFKSLVRKAVEYFTSITGHQEINYDT</sequence>
<dbReference type="Pfam" id="PF03382">
    <property type="entry name" value="DUF285"/>
    <property type="match status" value="3"/>
</dbReference>
<reference evidence="1" key="1">
    <citation type="journal article" date="2020" name="Nature">
        <title>Giant virus diversity and host interactions through global metagenomics.</title>
        <authorList>
            <person name="Schulz F."/>
            <person name="Roux S."/>
            <person name="Paez-Espino D."/>
            <person name="Jungbluth S."/>
            <person name="Walsh D.A."/>
            <person name="Denef V.J."/>
            <person name="McMahon K.D."/>
            <person name="Konstantinidis K.T."/>
            <person name="Eloe-Fadrosh E.A."/>
            <person name="Kyrpides N.C."/>
            <person name="Woyke T."/>
        </authorList>
    </citation>
    <scope>NUCLEOTIDE SEQUENCE</scope>
    <source>
        <strain evidence="1">GVMAG-M-3300023179-103</strain>
    </source>
</reference>
<dbReference type="AlphaFoldDB" id="A0A6C0E0N1"/>
<organism evidence="1">
    <name type="scientific">viral metagenome</name>
    <dbReference type="NCBI Taxonomy" id="1070528"/>
    <lineage>
        <taxon>unclassified sequences</taxon>
        <taxon>metagenomes</taxon>
        <taxon>organismal metagenomes</taxon>
    </lineage>
</organism>
<accession>A0A6C0E0N1</accession>
<evidence type="ECO:0000313" key="1">
    <source>
        <dbReference type="EMBL" id="QHT22150.1"/>
    </source>
</evidence>
<dbReference type="EMBL" id="MN739705">
    <property type="protein sequence ID" value="QHT22150.1"/>
    <property type="molecule type" value="Genomic_DNA"/>
</dbReference>
<dbReference type="NCBIfam" id="TIGR02167">
    <property type="entry name" value="Liste_lipo_26"/>
    <property type="match status" value="5"/>
</dbReference>
<dbReference type="InterPro" id="IPR005046">
    <property type="entry name" value="DUF285"/>
</dbReference>
<protein>
    <recommendedName>
        <fullName evidence="2">BspA family leucine-rich repeat surface protein</fullName>
    </recommendedName>
</protein>
<dbReference type="InterPro" id="IPR011889">
    <property type="entry name" value="Liste_lipo_26"/>
</dbReference>
<name>A0A6C0E0N1_9ZZZZ</name>
<proteinExistence type="predicted"/>
<evidence type="ECO:0008006" key="2">
    <source>
        <dbReference type="Google" id="ProtNLM"/>
    </source>
</evidence>